<dbReference type="AlphaFoldDB" id="A0ABD1WZT0"/>
<dbReference type="PROSITE" id="PS50846">
    <property type="entry name" value="HMA_2"/>
    <property type="match status" value="1"/>
</dbReference>
<dbReference type="InterPro" id="IPR044526">
    <property type="entry name" value="NAKR1-3"/>
</dbReference>
<proteinExistence type="predicted"/>
<evidence type="ECO:0000259" key="2">
    <source>
        <dbReference type="PROSITE" id="PS50846"/>
    </source>
</evidence>
<organism evidence="3 4">
    <name type="scientific">Forsythia ovata</name>
    <dbReference type="NCBI Taxonomy" id="205694"/>
    <lineage>
        <taxon>Eukaryota</taxon>
        <taxon>Viridiplantae</taxon>
        <taxon>Streptophyta</taxon>
        <taxon>Embryophyta</taxon>
        <taxon>Tracheophyta</taxon>
        <taxon>Spermatophyta</taxon>
        <taxon>Magnoliopsida</taxon>
        <taxon>eudicotyledons</taxon>
        <taxon>Gunneridae</taxon>
        <taxon>Pentapetalae</taxon>
        <taxon>asterids</taxon>
        <taxon>lamiids</taxon>
        <taxon>Lamiales</taxon>
        <taxon>Oleaceae</taxon>
        <taxon>Forsythieae</taxon>
        <taxon>Forsythia</taxon>
    </lineage>
</organism>
<dbReference type="PANTHER" id="PTHR46119">
    <property type="entry name" value="OS08G0405700 PROTEIN"/>
    <property type="match status" value="1"/>
</dbReference>
<keyword evidence="4" id="KW-1185">Reference proteome</keyword>
<evidence type="ECO:0000256" key="1">
    <source>
        <dbReference type="ARBA" id="ARBA00004170"/>
    </source>
</evidence>
<protein>
    <submittedName>
        <fullName evidence="3">Heavy metal transport/detoxification superfamily protein</fullName>
    </submittedName>
</protein>
<dbReference type="InterPro" id="IPR006121">
    <property type="entry name" value="HMA_dom"/>
</dbReference>
<dbReference type="SUPFAM" id="SSF55008">
    <property type="entry name" value="HMA, heavy metal-associated domain"/>
    <property type="match status" value="1"/>
</dbReference>
<dbReference type="PANTHER" id="PTHR46119:SF11">
    <property type="entry name" value="HEAVY METAL TRANSPORT_DETOXIFICATION SUPERFAMILY PROTEIN"/>
    <property type="match status" value="1"/>
</dbReference>
<comment type="caution">
    <text evidence="3">The sequence shown here is derived from an EMBL/GenBank/DDBJ whole genome shotgun (WGS) entry which is preliminary data.</text>
</comment>
<feature type="domain" description="HMA" evidence="2">
    <location>
        <begin position="121"/>
        <end position="187"/>
    </location>
</feature>
<comment type="subcellular location">
    <subcellularLocation>
        <location evidence="1">Membrane</location>
        <topology evidence="1">Peripheral membrane protein</topology>
    </subcellularLocation>
</comment>
<dbReference type="Gene3D" id="3.30.70.100">
    <property type="match status" value="1"/>
</dbReference>
<dbReference type="CDD" id="cd00371">
    <property type="entry name" value="HMA"/>
    <property type="match status" value="1"/>
</dbReference>
<dbReference type="GO" id="GO:0009626">
    <property type="term" value="P:plant-type hypersensitive response"/>
    <property type="evidence" value="ECO:0007669"/>
    <property type="project" value="UniProtKB-KW"/>
</dbReference>
<name>A0ABD1WZT0_9LAMI</name>
<reference evidence="4" key="1">
    <citation type="submission" date="2024-07" db="EMBL/GenBank/DDBJ databases">
        <title>Two chromosome-level genome assemblies of Korean endemic species Abeliophyllum distichum and Forsythia ovata (Oleaceae).</title>
        <authorList>
            <person name="Jang H."/>
        </authorList>
    </citation>
    <scope>NUCLEOTIDE SEQUENCE [LARGE SCALE GENOMIC DNA]</scope>
</reference>
<gene>
    <name evidence="3" type="ORF">Fot_08808</name>
</gene>
<dbReference type="Pfam" id="PF00403">
    <property type="entry name" value="HMA"/>
    <property type="match status" value="1"/>
</dbReference>
<dbReference type="GO" id="GO:0016020">
    <property type="term" value="C:membrane"/>
    <property type="evidence" value="ECO:0007669"/>
    <property type="project" value="UniProtKB-SubCell"/>
</dbReference>
<evidence type="ECO:0000313" key="4">
    <source>
        <dbReference type="Proteomes" id="UP001604277"/>
    </source>
</evidence>
<sequence length="194" mass="21197">MDCRWYISSYPENTNGPSMVVVINSSILRSNKRVVRMGKLSFGRVLDRLCFSSGCGSGSGSGSSLGSCLCIRTNYGNQEEEEEEFEKKPLIAKSDEVAGPLMKLKDIIAAGTPSLAFQLKPKMVVLRVSMHCNGCARQIKKHIAKMEGVSSYQVDLETKMVVVTGDIVPFQVLESISKVKAAELWNTPSSSPLQ</sequence>
<accession>A0ABD1WZT0</accession>
<dbReference type="InterPro" id="IPR036163">
    <property type="entry name" value="HMA_dom_sf"/>
</dbReference>
<dbReference type="EMBL" id="JBFOLJ010000002">
    <property type="protein sequence ID" value="KAL2555189.1"/>
    <property type="molecule type" value="Genomic_DNA"/>
</dbReference>
<dbReference type="Proteomes" id="UP001604277">
    <property type="component" value="Unassembled WGS sequence"/>
</dbReference>
<evidence type="ECO:0000313" key="3">
    <source>
        <dbReference type="EMBL" id="KAL2555189.1"/>
    </source>
</evidence>